<feature type="domain" description="Carrier" evidence="2">
    <location>
        <begin position="30"/>
        <end position="109"/>
    </location>
</feature>
<keyword evidence="4" id="KW-1185">Reference proteome</keyword>
<organism evidence="3 4">
    <name type="scientific">Amycolatopsis alba DSM 44262</name>
    <dbReference type="NCBI Taxonomy" id="1125972"/>
    <lineage>
        <taxon>Bacteria</taxon>
        <taxon>Bacillati</taxon>
        <taxon>Actinomycetota</taxon>
        <taxon>Actinomycetes</taxon>
        <taxon>Pseudonocardiales</taxon>
        <taxon>Pseudonocardiaceae</taxon>
        <taxon>Amycolatopsis</taxon>
    </lineage>
</organism>
<comment type="caution">
    <text evidence="3">The sequence shown here is derived from an EMBL/GenBank/DDBJ whole genome shotgun (WGS) entry which is preliminary data.</text>
</comment>
<protein>
    <recommendedName>
        <fullName evidence="2">Carrier domain-containing protein</fullName>
    </recommendedName>
</protein>
<dbReference type="OrthoDB" id="3192863at2"/>
<proteinExistence type="predicted"/>
<dbReference type="PROSITE" id="PS50075">
    <property type="entry name" value="CARRIER"/>
    <property type="match status" value="1"/>
</dbReference>
<accession>A0A229RKZ8</accession>
<dbReference type="Proteomes" id="UP000215563">
    <property type="component" value="Unassembled WGS sequence"/>
</dbReference>
<reference evidence="3 4" key="1">
    <citation type="submission" date="2017-07" db="EMBL/GenBank/DDBJ databases">
        <title>Amycolatopsis alba DSM 44262 Genome sequencing and assembly.</title>
        <authorList>
            <person name="Kaur N."/>
            <person name="Mayilraj S."/>
        </authorList>
    </citation>
    <scope>NUCLEOTIDE SEQUENCE [LARGE SCALE GENOMIC DNA]</scope>
    <source>
        <strain evidence="3 4">DSM 44262</strain>
    </source>
</reference>
<name>A0A229RKZ8_AMYAL</name>
<dbReference type="EMBL" id="NMQU01000076">
    <property type="protein sequence ID" value="OXM47348.1"/>
    <property type="molecule type" value="Genomic_DNA"/>
</dbReference>
<feature type="compositionally biased region" description="Basic and acidic residues" evidence="1">
    <location>
        <begin position="21"/>
        <end position="31"/>
    </location>
</feature>
<dbReference type="SUPFAM" id="SSF47336">
    <property type="entry name" value="ACP-like"/>
    <property type="match status" value="1"/>
</dbReference>
<dbReference type="InterPro" id="IPR036736">
    <property type="entry name" value="ACP-like_sf"/>
</dbReference>
<evidence type="ECO:0000256" key="1">
    <source>
        <dbReference type="SAM" id="MobiDB-lite"/>
    </source>
</evidence>
<sequence length="113" mass="12445">MNETARSRARGHTGCAPKRRVHDESDGRERGVTSSYHRICELLVSNFDLPRSELDPGITFTQLDLDSLSLVEMTVLFEDEFGLDIDPATDLDRTLAEAAAAVDENGAGRQARP</sequence>
<feature type="region of interest" description="Disordered" evidence="1">
    <location>
        <begin position="1"/>
        <end position="32"/>
    </location>
</feature>
<evidence type="ECO:0000259" key="2">
    <source>
        <dbReference type="PROSITE" id="PS50075"/>
    </source>
</evidence>
<dbReference type="AlphaFoldDB" id="A0A229RKZ8"/>
<evidence type="ECO:0000313" key="4">
    <source>
        <dbReference type="Proteomes" id="UP000215563"/>
    </source>
</evidence>
<dbReference type="InterPro" id="IPR009081">
    <property type="entry name" value="PP-bd_ACP"/>
</dbReference>
<gene>
    <name evidence="3" type="ORF">CFP75_24220</name>
</gene>
<dbReference type="Pfam" id="PF00550">
    <property type="entry name" value="PP-binding"/>
    <property type="match status" value="1"/>
</dbReference>
<evidence type="ECO:0000313" key="3">
    <source>
        <dbReference type="EMBL" id="OXM47348.1"/>
    </source>
</evidence>
<dbReference type="Gene3D" id="1.10.1200.10">
    <property type="entry name" value="ACP-like"/>
    <property type="match status" value="1"/>
</dbReference>